<dbReference type="SUPFAM" id="SSF49452">
    <property type="entry name" value="Starch-binding domain-like"/>
    <property type="match status" value="1"/>
</dbReference>
<dbReference type="Proteomes" id="UP000312512">
    <property type="component" value="Unassembled WGS sequence"/>
</dbReference>
<dbReference type="Gene3D" id="2.60.120.260">
    <property type="entry name" value="Galactose-binding domain-like"/>
    <property type="match status" value="1"/>
</dbReference>
<evidence type="ECO:0000256" key="3">
    <source>
        <dbReference type="ARBA" id="ARBA00022825"/>
    </source>
</evidence>
<dbReference type="InterPro" id="IPR030400">
    <property type="entry name" value="Sedolisin_dom"/>
</dbReference>
<dbReference type="Gene3D" id="2.120.10.80">
    <property type="entry name" value="Kelch-type beta propeller"/>
    <property type="match status" value="2"/>
</dbReference>
<keyword evidence="6" id="KW-1185">Reference proteome</keyword>
<dbReference type="CDD" id="cd04056">
    <property type="entry name" value="Peptidases_S53"/>
    <property type="match status" value="1"/>
</dbReference>
<dbReference type="AlphaFoldDB" id="A0A5C4VJ73"/>
<evidence type="ECO:0000313" key="6">
    <source>
        <dbReference type="Proteomes" id="UP000312512"/>
    </source>
</evidence>
<dbReference type="GO" id="GO:0006508">
    <property type="term" value="P:proteolysis"/>
    <property type="evidence" value="ECO:0007669"/>
    <property type="project" value="UniProtKB-KW"/>
</dbReference>
<evidence type="ECO:0000256" key="4">
    <source>
        <dbReference type="SAM" id="MobiDB-lite"/>
    </source>
</evidence>
<dbReference type="PROSITE" id="PS51695">
    <property type="entry name" value="SEDOLISIN"/>
    <property type="match status" value="1"/>
</dbReference>
<dbReference type="Gene3D" id="2.60.40.1120">
    <property type="entry name" value="Carboxypeptidase-like, regulatory domain"/>
    <property type="match status" value="2"/>
</dbReference>
<comment type="caution">
    <text evidence="5">The sequence shown here is derived from an EMBL/GenBank/DDBJ whole genome shotgun (WGS) entry which is preliminary data.</text>
</comment>
<dbReference type="SUPFAM" id="SSF52743">
    <property type="entry name" value="Subtilisin-like"/>
    <property type="match status" value="1"/>
</dbReference>
<dbReference type="Gene3D" id="3.40.50.200">
    <property type="entry name" value="Peptidase S8/S53 domain"/>
    <property type="match status" value="1"/>
</dbReference>
<keyword evidence="3" id="KW-0720">Serine protease</keyword>
<keyword evidence="1" id="KW-0645">Protease</keyword>
<accession>A0A5C4VJ73</accession>
<dbReference type="InterPro" id="IPR036852">
    <property type="entry name" value="Peptidase_S8/S53_dom_sf"/>
</dbReference>
<dbReference type="InterPro" id="IPR023828">
    <property type="entry name" value="Peptidase_S8_Ser-AS"/>
</dbReference>
<reference evidence="5 6" key="1">
    <citation type="submission" date="2019-10" db="EMBL/GenBank/DDBJ databases">
        <title>Nonomuraea sp. nov., isolated from Phyllanthus amarus.</title>
        <authorList>
            <person name="Klykleung N."/>
            <person name="Tanasupawat S."/>
        </authorList>
    </citation>
    <scope>NUCLEOTIDE SEQUENCE [LARGE SCALE GENOMIC DNA]</scope>
    <source>
        <strain evidence="5 6">PA1-10</strain>
    </source>
</reference>
<evidence type="ECO:0000313" key="5">
    <source>
        <dbReference type="EMBL" id="KAB8189232.1"/>
    </source>
</evidence>
<evidence type="ECO:0000256" key="2">
    <source>
        <dbReference type="ARBA" id="ARBA00022801"/>
    </source>
</evidence>
<dbReference type="GO" id="GO:0004252">
    <property type="term" value="F:serine-type endopeptidase activity"/>
    <property type="evidence" value="ECO:0007669"/>
    <property type="project" value="InterPro"/>
</dbReference>
<dbReference type="InterPro" id="IPR008969">
    <property type="entry name" value="CarboxyPept-like_regulatory"/>
</dbReference>
<dbReference type="Pfam" id="PF01344">
    <property type="entry name" value="Kelch_1"/>
    <property type="match status" value="3"/>
</dbReference>
<dbReference type="InterPro" id="IPR013784">
    <property type="entry name" value="Carb-bd-like_fold"/>
</dbReference>
<dbReference type="SUPFAM" id="SSF49464">
    <property type="entry name" value="Carboxypeptidase regulatory domain-like"/>
    <property type="match status" value="1"/>
</dbReference>
<feature type="region of interest" description="Disordered" evidence="4">
    <location>
        <begin position="227"/>
        <end position="247"/>
    </location>
</feature>
<dbReference type="InterPro" id="IPR006652">
    <property type="entry name" value="Kelch_1"/>
</dbReference>
<dbReference type="PANTHER" id="PTHR45632">
    <property type="entry name" value="LD33804P"/>
    <property type="match status" value="1"/>
</dbReference>
<dbReference type="OrthoDB" id="9813435at2"/>
<name>A0A5C4VJ73_9ACTN</name>
<dbReference type="Pfam" id="PF13620">
    <property type="entry name" value="CarboxypepD_reg"/>
    <property type="match status" value="2"/>
</dbReference>
<evidence type="ECO:0000256" key="1">
    <source>
        <dbReference type="ARBA" id="ARBA00022670"/>
    </source>
</evidence>
<organism evidence="5 6">
    <name type="scientific">Nonomuraea phyllanthi</name>
    <dbReference type="NCBI Taxonomy" id="2219224"/>
    <lineage>
        <taxon>Bacteria</taxon>
        <taxon>Bacillati</taxon>
        <taxon>Actinomycetota</taxon>
        <taxon>Actinomycetes</taxon>
        <taxon>Streptosporangiales</taxon>
        <taxon>Streptosporangiaceae</taxon>
        <taxon>Nonomuraea</taxon>
    </lineage>
</organism>
<dbReference type="SMART" id="SM00612">
    <property type="entry name" value="Kelch"/>
    <property type="match status" value="5"/>
</dbReference>
<gene>
    <name evidence="5" type="ORF">FH608_041125</name>
</gene>
<dbReference type="InterPro" id="IPR015915">
    <property type="entry name" value="Kelch-typ_b-propeller"/>
</dbReference>
<sequence>MSGIPETDYTPGACNRSDLPAGHARCLSEIYTPKRARVATKSDQPWPTALTPEDIRSAYNLPDGGEGQTVAVVDAYGYAAAESDLAVYRKQYGLPECTTANGCFRKVDQRGGTDYPRDDAGWAAESALDLDAVSAVCPRCKLLLVQADSASVQDLSAAVETAVALGATFVSNSYGIPGEADGQQDYDEHYDHPGVVVTAATGDTGNVISWPSSNPHVVAVGGTRLTRDASTPRGWSESPWTGGGSGCSRYEPRPAYQDGIDTNCPNGRATADIAADADPASGLSVYHSISSDGYSGWLQYGGTSLSAPLVAAMYALAGTPAADTDPVTYPYASAGSADLFDITEGDNGACGNVLCQAGPGWDGPTGLGTPNGVNALAFGPAGTVTGRLTDQSTGDPVAAGDVAARNQENGKTYHAGTDDKGGYTLRVPAGTYDLTATGFGYGKATRTGVVVPVDRTATADLAMRAMPSRTVSGTITGDGDHAWPLAASIAIDGYPHGEVTTDPYTGRYSVELPMNADYTFHISARYPGYTTKVQKVGVGGEDAVADAALMVDRRACLAPGYAYPSRVDFEGWTGTAPEDGWTVSGSTPGWEFTGNPLNLIGSSGNFAAASPFIHDGATLDTYLTSPSIDLSGDSAPEVRFSYTYVVNDTTVGEVQLSLDGGATWATVGRPAKDTTGSAGIAIPQAAGQPDVRVRFHYAGGGVSVWQLDDVTIGGCAARPGGLVGGVVTDANTGEPVPGATVNGSVPATADGWFWTFAGPGRNRLTASADRYASSARKVTVAPGAVTRRDWALKAGRLSVTTSAVSFDATLGRSAGAQKVRITNTGGAPLQVSIGEHSAPAAPGAAADGAAWTDIADYPVPVISSTAGSHEGKVYSVGGRTLGGTLSSGYVYDPATGAWSPIADLPEPLYSASGIFLDGTLYVVGGRRDKDVGSETVSTVYAYDPDEDAWSRAADLPATVHRAGIAVLGKQLYVVGGCVQECAETSSAAAYRYDPKRDAWTRIADYPAPMWLPACAGIGIRDEIICAGGHHKMADSRPGDPSAYALTATYAYNPRRNAWTRLTDMPYNNYAMAYSGANGKLQIAGGVYNLAATDRAAEYDPVAGTWHALPDVNHAAYYAGSACGLYKVGGDGPNAFAEVLPGYDSCGGDDVSWLKENRTRFELAPGRSATLTVHVTARVSGPGRYAADLSLDTDSPYEPGTINVTMQVKGKQGH</sequence>
<dbReference type="GO" id="GO:0030246">
    <property type="term" value="F:carbohydrate binding"/>
    <property type="evidence" value="ECO:0007669"/>
    <property type="project" value="InterPro"/>
</dbReference>
<protein>
    <submittedName>
        <fullName evidence="5">S8 family serine peptidase</fullName>
    </submittedName>
</protein>
<dbReference type="EMBL" id="VDLX02000021">
    <property type="protein sequence ID" value="KAB8189232.1"/>
    <property type="molecule type" value="Genomic_DNA"/>
</dbReference>
<dbReference type="PANTHER" id="PTHR45632:SF5">
    <property type="entry name" value="KELCH-LIKE PROTEIN 22"/>
    <property type="match status" value="1"/>
</dbReference>
<dbReference type="RefSeq" id="WP_139635830.1">
    <property type="nucleotide sequence ID" value="NZ_VDLX02000021.1"/>
</dbReference>
<keyword evidence="2" id="KW-0378">Hydrolase</keyword>
<dbReference type="PROSITE" id="PS00138">
    <property type="entry name" value="SUBTILASE_SER"/>
    <property type="match status" value="1"/>
</dbReference>
<proteinExistence type="predicted"/>
<dbReference type="SUPFAM" id="SSF117281">
    <property type="entry name" value="Kelch motif"/>
    <property type="match status" value="2"/>
</dbReference>